<dbReference type="Pfam" id="PF05383">
    <property type="entry name" value="La"/>
    <property type="match status" value="1"/>
</dbReference>
<keyword evidence="18" id="KW-1185">Reference proteome</keyword>
<evidence type="ECO:0000256" key="6">
    <source>
        <dbReference type="ARBA" id="ARBA00022884"/>
    </source>
</evidence>
<evidence type="ECO:0000256" key="3">
    <source>
        <dbReference type="ARBA" id="ARBA00022664"/>
    </source>
</evidence>
<dbReference type="SUPFAM" id="SSF46785">
    <property type="entry name" value="Winged helix' DNA-binding domain"/>
    <property type="match status" value="1"/>
</dbReference>
<dbReference type="CDD" id="cd07323">
    <property type="entry name" value="LAM"/>
    <property type="match status" value="1"/>
</dbReference>
<dbReference type="InterPro" id="IPR034887">
    <property type="entry name" value="LARP7_RRM1"/>
</dbReference>
<keyword evidence="3" id="KW-0507">mRNA processing</keyword>
<evidence type="ECO:0000313" key="17">
    <source>
        <dbReference type="EMBL" id="CAD5122348.1"/>
    </source>
</evidence>
<dbReference type="GO" id="GO:1990904">
    <property type="term" value="C:ribonucleoprotein complex"/>
    <property type="evidence" value="ECO:0007669"/>
    <property type="project" value="InterPro"/>
</dbReference>
<dbReference type="PRINTS" id="PR00302">
    <property type="entry name" value="LUPUSLA"/>
</dbReference>
<feature type="coiled-coil region" evidence="13">
    <location>
        <begin position="313"/>
        <end position="347"/>
    </location>
</feature>
<comment type="caution">
    <text evidence="17">The sequence shown here is derived from an EMBL/GenBank/DDBJ whole genome shotgun (WGS) entry which is preliminary data.</text>
</comment>
<name>A0A7I8W2P0_9ANNE</name>
<sequence length="494" mass="57572">MEDKDVRKRRSRKKKLLKSVREQIEFYFSDANLGKDRFLKQKIDDSEDGYLPLELFCKFNKLAALTTDTNLMVKAINGSDKLVLSDDKLKVKRKQPYSPRLDIDDRTIYLEPLPPGVKHDWIKELFSRFGNVVYVSLPRFKSTGDLKGFGFVEFETVEAATRAVSQVNSDPHGIGRFPRMCKQGKILEKQIEEISKEVKSFTDSIKDTTEERETNLELQSENSTNDKGENSENGKEKAILDSNQQKRKLSDNEDSQTEELPNKKAKTVTISDQVDIKKQKKKRIRKRKPLADFPAELKVISKKEWLNLKKEYLNLQKDSMANLKKNLKSWKEKKSKLMSEEKADEEELKSDILRKDALSRHKEEIGENGKPVLVPNTVLKVKSEFPSKWQDIEESLRPSQVHYIDFEDDASQGYVRCKTVTQTNQILKRNFDSLTFFRMKPTEEEEYFKTVTEKQAECRESRKKRKKERGTKKLMNAASRMRETCQHIVFSDSE</sequence>
<reference evidence="17 18" key="1">
    <citation type="submission" date="2020-08" db="EMBL/GenBank/DDBJ databases">
        <authorList>
            <person name="Hejnol A."/>
        </authorList>
    </citation>
    <scope>NUCLEOTIDE SEQUENCE [LARGE SCALE GENOMIC DNA]</scope>
</reference>
<gene>
    <name evidence="17" type="ORF">DGYR_LOCUS10168</name>
</gene>
<dbReference type="PROSITE" id="PS50961">
    <property type="entry name" value="HTH_LA"/>
    <property type="match status" value="1"/>
</dbReference>
<evidence type="ECO:0000256" key="1">
    <source>
        <dbReference type="ARBA" id="ARBA00004642"/>
    </source>
</evidence>
<evidence type="ECO:0000256" key="13">
    <source>
        <dbReference type="SAM" id="Coils"/>
    </source>
</evidence>
<evidence type="ECO:0000256" key="8">
    <source>
        <dbReference type="ARBA" id="ARBA00023163"/>
    </source>
</evidence>
<dbReference type="CDD" id="cd12290">
    <property type="entry name" value="RRM1_LARP7"/>
    <property type="match status" value="1"/>
</dbReference>
<dbReference type="PROSITE" id="PS50102">
    <property type="entry name" value="RRM"/>
    <property type="match status" value="1"/>
</dbReference>
<dbReference type="InterPro" id="IPR002344">
    <property type="entry name" value="Lupus_La"/>
</dbReference>
<feature type="region of interest" description="Disordered" evidence="14">
    <location>
        <begin position="200"/>
        <end position="267"/>
    </location>
</feature>
<feature type="compositionally biased region" description="Basic and acidic residues" evidence="14">
    <location>
        <begin position="200"/>
        <end position="215"/>
    </location>
</feature>
<keyword evidence="13" id="KW-0175">Coiled coil</keyword>
<dbReference type="InterPro" id="IPR035979">
    <property type="entry name" value="RBD_domain_sf"/>
</dbReference>
<dbReference type="Proteomes" id="UP000549394">
    <property type="component" value="Unassembled WGS sequence"/>
</dbReference>
<keyword evidence="5" id="KW-0744">Spermatogenesis</keyword>
<dbReference type="Gene3D" id="1.10.10.10">
    <property type="entry name" value="Winged helix-like DNA-binding domain superfamily/Winged helix DNA-binding domain"/>
    <property type="match status" value="1"/>
</dbReference>
<dbReference type="InterPro" id="IPR036388">
    <property type="entry name" value="WH-like_DNA-bd_sf"/>
</dbReference>
<dbReference type="SUPFAM" id="SSF54928">
    <property type="entry name" value="RNA-binding domain, RBD"/>
    <property type="match status" value="1"/>
</dbReference>
<dbReference type="GO" id="GO:0005654">
    <property type="term" value="C:nucleoplasm"/>
    <property type="evidence" value="ECO:0007669"/>
    <property type="project" value="UniProtKB-SubCell"/>
</dbReference>
<dbReference type="Gene3D" id="3.30.70.330">
    <property type="match status" value="2"/>
</dbReference>
<keyword evidence="7" id="KW-0805">Transcription regulation</keyword>
<dbReference type="GO" id="GO:0006397">
    <property type="term" value="P:mRNA processing"/>
    <property type="evidence" value="ECO:0007669"/>
    <property type="project" value="UniProtKB-KW"/>
</dbReference>
<dbReference type="EMBL" id="CAJFCJ010000017">
    <property type="protein sequence ID" value="CAD5122348.1"/>
    <property type="molecule type" value="Genomic_DNA"/>
</dbReference>
<evidence type="ECO:0000256" key="5">
    <source>
        <dbReference type="ARBA" id="ARBA00022871"/>
    </source>
</evidence>
<evidence type="ECO:0000256" key="14">
    <source>
        <dbReference type="SAM" id="MobiDB-lite"/>
    </source>
</evidence>
<evidence type="ECO:0000256" key="11">
    <source>
        <dbReference type="ARBA" id="ARBA00029640"/>
    </source>
</evidence>
<feature type="domain" description="HTH La-type RNA-binding" evidence="16">
    <location>
        <begin position="10"/>
        <end position="102"/>
    </location>
</feature>
<feature type="domain" description="RRM" evidence="15">
    <location>
        <begin position="106"/>
        <end position="194"/>
    </location>
</feature>
<keyword evidence="9" id="KW-0508">mRNA splicing</keyword>
<organism evidence="17 18">
    <name type="scientific">Dimorphilus gyrociliatus</name>
    <dbReference type="NCBI Taxonomy" id="2664684"/>
    <lineage>
        <taxon>Eukaryota</taxon>
        <taxon>Metazoa</taxon>
        <taxon>Spiralia</taxon>
        <taxon>Lophotrochozoa</taxon>
        <taxon>Annelida</taxon>
        <taxon>Polychaeta</taxon>
        <taxon>Polychaeta incertae sedis</taxon>
        <taxon>Dinophilidae</taxon>
        <taxon>Dimorphilus</taxon>
    </lineage>
</organism>
<evidence type="ECO:0000256" key="7">
    <source>
        <dbReference type="ARBA" id="ARBA00023015"/>
    </source>
</evidence>
<evidence type="ECO:0000313" key="18">
    <source>
        <dbReference type="Proteomes" id="UP000549394"/>
    </source>
</evidence>
<evidence type="ECO:0000259" key="15">
    <source>
        <dbReference type="PROSITE" id="PS50102"/>
    </source>
</evidence>
<dbReference type="InterPro" id="IPR000504">
    <property type="entry name" value="RRM_dom"/>
</dbReference>
<dbReference type="GO" id="GO:0003723">
    <property type="term" value="F:RNA binding"/>
    <property type="evidence" value="ECO:0007669"/>
    <property type="project" value="UniProtKB-UniRule"/>
</dbReference>
<dbReference type="GO" id="GO:0008380">
    <property type="term" value="P:RNA splicing"/>
    <property type="evidence" value="ECO:0007669"/>
    <property type="project" value="UniProtKB-KW"/>
</dbReference>
<protein>
    <recommendedName>
        <fullName evidence="2">La-related protein 7</fullName>
    </recommendedName>
    <alternativeName>
        <fullName evidence="11">La ribonucleoprotein domain family member 7</fullName>
    </alternativeName>
</protein>
<evidence type="ECO:0000256" key="10">
    <source>
        <dbReference type="ARBA" id="ARBA00023242"/>
    </source>
</evidence>
<dbReference type="InterPro" id="IPR036390">
    <property type="entry name" value="WH_DNA-bd_sf"/>
</dbReference>
<dbReference type="PANTHER" id="PTHR22792">
    <property type="entry name" value="LUPUS LA PROTEIN-RELATED"/>
    <property type="match status" value="1"/>
</dbReference>
<evidence type="ECO:0000256" key="2">
    <source>
        <dbReference type="ARBA" id="ARBA00015867"/>
    </source>
</evidence>
<evidence type="ECO:0000256" key="12">
    <source>
        <dbReference type="PROSITE-ProRule" id="PRU00332"/>
    </source>
</evidence>
<keyword evidence="4" id="KW-0221">Differentiation</keyword>
<keyword evidence="8" id="KW-0804">Transcription</keyword>
<dbReference type="SMART" id="SM00715">
    <property type="entry name" value="LA"/>
    <property type="match status" value="1"/>
</dbReference>
<comment type="subcellular location">
    <subcellularLocation>
        <location evidence="1">Nucleus</location>
        <location evidence="1">Nucleoplasm</location>
    </subcellularLocation>
</comment>
<accession>A0A7I8W2P0</accession>
<evidence type="ECO:0000259" key="16">
    <source>
        <dbReference type="PROSITE" id="PS50961"/>
    </source>
</evidence>
<evidence type="ECO:0000256" key="4">
    <source>
        <dbReference type="ARBA" id="ARBA00022782"/>
    </source>
</evidence>
<dbReference type="AlphaFoldDB" id="A0A7I8W2P0"/>
<dbReference type="PANTHER" id="PTHR22792:SF62">
    <property type="entry name" value="LA-RELATED PROTEIN 7"/>
    <property type="match status" value="1"/>
</dbReference>
<dbReference type="InterPro" id="IPR045180">
    <property type="entry name" value="La_dom_prot"/>
</dbReference>
<keyword evidence="6 12" id="KW-0694">RNA-binding</keyword>
<proteinExistence type="predicted"/>
<dbReference type="GO" id="GO:0030154">
    <property type="term" value="P:cell differentiation"/>
    <property type="evidence" value="ECO:0007669"/>
    <property type="project" value="UniProtKB-KW"/>
</dbReference>
<evidence type="ECO:0000256" key="9">
    <source>
        <dbReference type="ARBA" id="ARBA00023187"/>
    </source>
</evidence>
<dbReference type="Pfam" id="PF00076">
    <property type="entry name" value="RRM_1"/>
    <property type="match status" value="1"/>
</dbReference>
<dbReference type="SMART" id="SM00360">
    <property type="entry name" value="RRM"/>
    <property type="match status" value="1"/>
</dbReference>
<dbReference type="InterPro" id="IPR012677">
    <property type="entry name" value="Nucleotide-bd_a/b_plait_sf"/>
</dbReference>
<feature type="compositionally biased region" description="Basic and acidic residues" evidence="14">
    <location>
        <begin position="224"/>
        <end position="239"/>
    </location>
</feature>
<dbReference type="GO" id="GO:0007283">
    <property type="term" value="P:spermatogenesis"/>
    <property type="evidence" value="ECO:0007669"/>
    <property type="project" value="UniProtKB-KW"/>
</dbReference>
<keyword evidence="10" id="KW-0539">Nucleus</keyword>
<dbReference type="OrthoDB" id="439993at2759"/>
<dbReference type="InterPro" id="IPR006630">
    <property type="entry name" value="La_HTH"/>
</dbReference>